<reference evidence="2 3" key="1">
    <citation type="submission" date="2018-06" db="EMBL/GenBank/DDBJ databases">
        <title>Actinomadura craniellae sp. nov. isolated from marine sponge Craniella sp.</title>
        <authorList>
            <person name="Li L."/>
            <person name="Xu Q.H."/>
            <person name="Lin H.W."/>
            <person name="Lu Y.H."/>
        </authorList>
    </citation>
    <scope>NUCLEOTIDE SEQUENCE [LARGE SCALE GENOMIC DNA]</scope>
    <source>
        <strain evidence="2 3">LHW63021</strain>
    </source>
</reference>
<accession>A0A365H0E9</accession>
<dbReference type="AlphaFoldDB" id="A0A365H0E9"/>
<dbReference type="EMBL" id="QLYX01000017">
    <property type="protein sequence ID" value="RAY11673.1"/>
    <property type="molecule type" value="Genomic_DNA"/>
</dbReference>
<evidence type="ECO:0000259" key="1">
    <source>
        <dbReference type="PROSITE" id="PS50991"/>
    </source>
</evidence>
<organism evidence="2 3">
    <name type="scientific">Actinomadura craniellae</name>
    <dbReference type="NCBI Taxonomy" id="2231787"/>
    <lineage>
        <taxon>Bacteria</taxon>
        <taxon>Bacillati</taxon>
        <taxon>Actinomycetota</taxon>
        <taxon>Actinomycetes</taxon>
        <taxon>Streptosporangiales</taxon>
        <taxon>Thermomonosporaceae</taxon>
        <taxon>Actinomadura</taxon>
    </lineage>
</organism>
<dbReference type="OrthoDB" id="3579809at2"/>
<evidence type="ECO:0000313" key="3">
    <source>
        <dbReference type="Proteomes" id="UP000251891"/>
    </source>
</evidence>
<comment type="caution">
    <text evidence="2">The sequence shown here is derived from an EMBL/GenBank/DDBJ whole genome shotgun (WGS) entry which is preliminary data.</text>
</comment>
<keyword evidence="3" id="KW-1185">Reference proteome</keyword>
<sequence length="73" mass="8035">MEDLVRLAKATGVEDPLMALTAVAELRRRAQRLEAFQVHRARLHGSSWTQIAAALGVSKQAVHRKYASPGDRA</sequence>
<dbReference type="InterPro" id="IPR000891">
    <property type="entry name" value="PYR_CT"/>
</dbReference>
<protein>
    <recommendedName>
        <fullName evidence="1">Pyruvate carboxyltransferase domain-containing protein</fullName>
    </recommendedName>
</protein>
<name>A0A365H0E9_9ACTN</name>
<dbReference type="Proteomes" id="UP000251891">
    <property type="component" value="Unassembled WGS sequence"/>
</dbReference>
<dbReference type="RefSeq" id="WP_111871251.1">
    <property type="nucleotide sequence ID" value="NZ_QLYX01000017.1"/>
</dbReference>
<evidence type="ECO:0000313" key="2">
    <source>
        <dbReference type="EMBL" id="RAY11673.1"/>
    </source>
</evidence>
<proteinExistence type="predicted"/>
<feature type="domain" description="Pyruvate carboxyltransferase" evidence="1">
    <location>
        <begin position="1"/>
        <end position="73"/>
    </location>
</feature>
<dbReference type="GO" id="GO:0003824">
    <property type="term" value="F:catalytic activity"/>
    <property type="evidence" value="ECO:0007669"/>
    <property type="project" value="InterPro"/>
</dbReference>
<gene>
    <name evidence="2" type="ORF">DPM19_29055</name>
</gene>
<dbReference type="PROSITE" id="PS50991">
    <property type="entry name" value="PYR_CT"/>
    <property type="match status" value="1"/>
</dbReference>